<reference evidence="2 3" key="1">
    <citation type="journal article" date="2011" name="PLoS Pathog.">
        <title>Dynamic evolution of pathogenicity revealed by sequencing and comparative genomics of 19 Pseudomonas syringae isolates.</title>
        <authorList>
            <person name="Baltrus D.A."/>
            <person name="Nishimura M.T."/>
            <person name="Romanchuk A."/>
            <person name="Chang J.H."/>
            <person name="Mukhtar M.S."/>
            <person name="Cherkis K."/>
            <person name="Roach J."/>
            <person name="Grant S.R."/>
            <person name="Jones C.D."/>
            <person name="Dangl J.L."/>
        </authorList>
    </citation>
    <scope>NUCLEOTIDE SEQUENCE [LARGE SCALE GENOMIC DNA]</scope>
    <source>
        <strain evidence="2 3">1704B</strain>
    </source>
</reference>
<dbReference type="HOGENOM" id="CLU_2710897_0_0_6"/>
<comment type="caution">
    <text evidence="2">The sequence shown here is derived from an EMBL/GenBank/DDBJ whole genome shotgun (WGS) entry which is preliminary data.</text>
</comment>
<sequence length="73" mass="8062">MNDKVKAVPAAPIPRVSLTWLLVAQALVVLPFASHVPVSIMILWLGCTVWRVQAFRMRVRLPGTWVKSGLLVG</sequence>
<gene>
    <name evidence="2" type="ORF">PSYPI_34720</name>
</gene>
<accession>F3GJ92</accession>
<keyword evidence="1" id="KW-1133">Transmembrane helix</keyword>
<name>F3GJ92_PSESJ</name>
<organism evidence="2 3">
    <name type="scientific">Pseudomonas syringae pv. pisi str. 1704B</name>
    <dbReference type="NCBI Taxonomy" id="629263"/>
    <lineage>
        <taxon>Bacteria</taxon>
        <taxon>Pseudomonadati</taxon>
        <taxon>Pseudomonadota</taxon>
        <taxon>Gammaproteobacteria</taxon>
        <taxon>Pseudomonadales</taxon>
        <taxon>Pseudomonadaceae</taxon>
        <taxon>Pseudomonas</taxon>
        <taxon>Pseudomonas syringae</taxon>
    </lineage>
</organism>
<feature type="non-terminal residue" evidence="2">
    <location>
        <position position="73"/>
    </location>
</feature>
<protein>
    <submittedName>
        <fullName evidence="2">Transglutaminase-like protein</fullName>
    </submittedName>
</protein>
<keyword evidence="3" id="KW-1185">Reference proteome</keyword>
<dbReference type="AlphaFoldDB" id="F3GJ92"/>
<evidence type="ECO:0000313" key="2">
    <source>
        <dbReference type="EMBL" id="EGH47145.1"/>
    </source>
</evidence>
<keyword evidence="1" id="KW-0812">Transmembrane</keyword>
<proteinExistence type="predicted"/>
<dbReference type="Proteomes" id="UP000004986">
    <property type="component" value="Unassembled WGS sequence"/>
</dbReference>
<evidence type="ECO:0000313" key="3">
    <source>
        <dbReference type="Proteomes" id="UP000004986"/>
    </source>
</evidence>
<feature type="transmembrane region" description="Helical" evidence="1">
    <location>
        <begin position="20"/>
        <end position="50"/>
    </location>
</feature>
<evidence type="ECO:0000256" key="1">
    <source>
        <dbReference type="SAM" id="Phobius"/>
    </source>
</evidence>
<keyword evidence="1" id="KW-0472">Membrane</keyword>
<dbReference type="EMBL" id="AEAI01002015">
    <property type="protein sequence ID" value="EGH47145.1"/>
    <property type="molecule type" value="Genomic_DNA"/>
</dbReference>